<evidence type="ECO:0000259" key="1">
    <source>
        <dbReference type="Pfam" id="PF01978"/>
    </source>
</evidence>
<reference evidence="2 3" key="1">
    <citation type="submission" date="2017-07" db="EMBL/GenBank/DDBJ databases">
        <title>Mechanisms for carbon and nitrogen cycling indicate functional differentiation within the Candidate Phyla Radiation.</title>
        <authorList>
            <person name="Danczak R.E."/>
            <person name="Johnston M.D."/>
            <person name="Kenah C."/>
            <person name="Slattery M."/>
            <person name="Wrighton K.C."/>
            <person name="Wilkins M.J."/>
        </authorList>
    </citation>
    <scope>NUCLEOTIDE SEQUENCE [LARGE SCALE GENOMIC DNA]</scope>
    <source>
        <strain evidence="2">Athens1014_28</strain>
    </source>
</reference>
<gene>
    <name evidence="2" type="ORF">Athens101428_114</name>
</gene>
<organism evidence="2 3">
    <name type="scientific">Candidatus Berkelbacteria bacterium Athens1014_28</name>
    <dbReference type="NCBI Taxonomy" id="2017145"/>
    <lineage>
        <taxon>Bacteria</taxon>
        <taxon>Candidatus Berkelbacteria</taxon>
    </lineage>
</organism>
<dbReference type="InterPro" id="IPR036388">
    <property type="entry name" value="WH-like_DNA-bd_sf"/>
</dbReference>
<dbReference type="Proteomes" id="UP000316495">
    <property type="component" value="Unassembled WGS sequence"/>
</dbReference>
<accession>A0A554LPV7</accession>
<feature type="domain" description="Transcription regulator TrmB N-terminal" evidence="1">
    <location>
        <begin position="9"/>
        <end position="76"/>
    </location>
</feature>
<protein>
    <submittedName>
        <fullName evidence="2">Transcriptional regulator, TrmB</fullName>
    </submittedName>
</protein>
<dbReference type="PANTHER" id="PTHR34293:SF1">
    <property type="entry name" value="HTH-TYPE TRANSCRIPTIONAL REGULATOR TRMBL2"/>
    <property type="match status" value="1"/>
</dbReference>
<name>A0A554LPV7_9BACT</name>
<dbReference type="Pfam" id="PF01978">
    <property type="entry name" value="TrmB"/>
    <property type="match status" value="1"/>
</dbReference>
<evidence type="ECO:0000313" key="3">
    <source>
        <dbReference type="Proteomes" id="UP000316495"/>
    </source>
</evidence>
<dbReference type="InterPro" id="IPR051797">
    <property type="entry name" value="TrmB-like"/>
</dbReference>
<dbReference type="SUPFAM" id="SSF46785">
    <property type="entry name" value="Winged helix' DNA-binding domain"/>
    <property type="match status" value="1"/>
</dbReference>
<comment type="caution">
    <text evidence="2">The sequence shown here is derived from an EMBL/GenBank/DDBJ whole genome shotgun (WGS) entry which is preliminary data.</text>
</comment>
<proteinExistence type="predicted"/>
<dbReference type="AlphaFoldDB" id="A0A554LPV7"/>
<dbReference type="PANTHER" id="PTHR34293">
    <property type="entry name" value="HTH-TYPE TRANSCRIPTIONAL REGULATOR TRMBL2"/>
    <property type="match status" value="1"/>
</dbReference>
<dbReference type="EMBL" id="VMGN01000004">
    <property type="protein sequence ID" value="TSC94908.1"/>
    <property type="molecule type" value="Genomic_DNA"/>
</dbReference>
<dbReference type="InterPro" id="IPR002831">
    <property type="entry name" value="Tscrpt_reg_TrmB_N"/>
</dbReference>
<sequence length="249" mass="28657">MDLDLIKLLEESGFTGKEARVYLALLELGRGNVTEIAKISGLKRPIIYVLLEGLIKRGYVSELPERKINTYQATDPSVILVQLKGITRNFSEMLPILRTLGNKSGKKPKIRYYDTEEGILRIWDGEMNNAKDAFFISSYQRIEDRFSGKIAEWIKKAQKGIIESGFRHLISDSPYEIELAKKFIQVNQRVKILPELKDSHMDFTIYDNKLAITSLEENPFIVVIESDELVRSMRPLFELAWEKGKSLEK</sequence>
<dbReference type="Gene3D" id="1.10.10.10">
    <property type="entry name" value="Winged helix-like DNA-binding domain superfamily/Winged helix DNA-binding domain"/>
    <property type="match status" value="1"/>
</dbReference>
<evidence type="ECO:0000313" key="2">
    <source>
        <dbReference type="EMBL" id="TSC94908.1"/>
    </source>
</evidence>
<dbReference type="InterPro" id="IPR036390">
    <property type="entry name" value="WH_DNA-bd_sf"/>
</dbReference>